<evidence type="ECO:0000313" key="1">
    <source>
        <dbReference type="EMBL" id="GGH50636.1"/>
    </source>
</evidence>
<reference evidence="1" key="1">
    <citation type="journal article" date="2014" name="Int. J. Syst. Evol. Microbiol.">
        <title>Complete genome sequence of Corynebacterium casei LMG S-19264T (=DSM 44701T), isolated from a smear-ripened cheese.</title>
        <authorList>
            <consortium name="US DOE Joint Genome Institute (JGI-PGF)"/>
            <person name="Walter F."/>
            <person name="Albersmeier A."/>
            <person name="Kalinowski J."/>
            <person name="Ruckert C."/>
        </authorList>
    </citation>
    <scope>NUCLEOTIDE SEQUENCE</scope>
    <source>
        <strain evidence="1">CGMCC 1.15794</strain>
    </source>
</reference>
<proteinExistence type="predicted"/>
<organism evidence="1 2">
    <name type="scientific">Microbacterium album</name>
    <dbReference type="NCBI Taxonomy" id="2053191"/>
    <lineage>
        <taxon>Bacteria</taxon>
        <taxon>Bacillati</taxon>
        <taxon>Actinomycetota</taxon>
        <taxon>Actinomycetes</taxon>
        <taxon>Micrococcales</taxon>
        <taxon>Microbacteriaceae</taxon>
        <taxon>Microbacterium</taxon>
    </lineage>
</organism>
<accession>A0A917II36</accession>
<evidence type="ECO:0000313" key="2">
    <source>
        <dbReference type="Proteomes" id="UP000657592"/>
    </source>
</evidence>
<sequence length="303" mass="31973">MSFSPRRVLSDLADSRTVAHGATITALSAALTLVDHRSLRPGARFAYRAASAVVAAWILWADLRTTSRETVAPATRAGLTAAAAGLTLGVAEAAETVDGRMQDALQRNGLRRPRLLMAAAGAALTAGSWWLGRRAAGSDAAPDGPADEEYAEEIIDLPDDVRALTAALLTATDAYGAPELRAQLEQARAVLYEGPVEGSFWPGIGFHVPEDLPRAVPGDANFPVLGRYSALGGRTFDVYLSVLEGRLGSLSISEASDWSEADHVAWFDAGRGVHELPGWPDVTELTLLQETPAGLQPAASPRD</sequence>
<comment type="caution">
    <text evidence="1">The sequence shown here is derived from an EMBL/GenBank/DDBJ whole genome shotgun (WGS) entry which is preliminary data.</text>
</comment>
<protein>
    <submittedName>
        <fullName evidence="1">Uncharacterized protein</fullName>
    </submittedName>
</protein>
<dbReference type="Proteomes" id="UP000657592">
    <property type="component" value="Unassembled WGS sequence"/>
</dbReference>
<gene>
    <name evidence="1" type="ORF">GCM10010921_29500</name>
</gene>
<keyword evidence="2" id="KW-1185">Reference proteome</keyword>
<dbReference type="EMBL" id="BMJY01000022">
    <property type="protein sequence ID" value="GGH50636.1"/>
    <property type="molecule type" value="Genomic_DNA"/>
</dbReference>
<name>A0A917II36_9MICO</name>
<dbReference type="RefSeq" id="WP_188757162.1">
    <property type="nucleotide sequence ID" value="NZ_BMJY01000022.1"/>
</dbReference>
<dbReference type="AlphaFoldDB" id="A0A917II36"/>
<reference evidence="1" key="2">
    <citation type="submission" date="2020-09" db="EMBL/GenBank/DDBJ databases">
        <authorList>
            <person name="Sun Q."/>
            <person name="Zhou Y."/>
        </authorList>
    </citation>
    <scope>NUCLEOTIDE SEQUENCE</scope>
    <source>
        <strain evidence="1">CGMCC 1.15794</strain>
    </source>
</reference>